<dbReference type="InterPro" id="IPR005754">
    <property type="entry name" value="Sortase"/>
</dbReference>
<evidence type="ECO:0000313" key="6">
    <source>
        <dbReference type="Proteomes" id="UP000625210"/>
    </source>
</evidence>
<evidence type="ECO:0000256" key="1">
    <source>
        <dbReference type="ARBA" id="ARBA00022801"/>
    </source>
</evidence>
<dbReference type="GO" id="GO:0016787">
    <property type="term" value="F:hydrolase activity"/>
    <property type="evidence" value="ECO:0007669"/>
    <property type="project" value="UniProtKB-KW"/>
</dbReference>
<sequence length="209" mass="23244">MILRWILGSVTVVSFLAAFGIIGYVTWHYWTDYQLAQQFYRSAEAAPSQEDKRVHQQAKQAAEKAEEKPVKSAARVWKEQPKVGEKIGTLDIPSISANIPIFQGAGDQQLAKGAGNHLSTALPGEPDTVAIGGHRETAFRHLEDVKVGDPIVIHTKEGKAFFYLATKTWITDAGDRDVVRRTGKQVLRLYSCYTSSTDLRYVVEAELIK</sequence>
<feature type="transmembrane region" description="Helical" evidence="4">
    <location>
        <begin position="6"/>
        <end position="27"/>
    </location>
</feature>
<feature type="active site" description="Proton donor/acceptor" evidence="2">
    <location>
        <position position="134"/>
    </location>
</feature>
<dbReference type="RefSeq" id="WP_188648968.1">
    <property type="nucleotide sequence ID" value="NZ_BMHQ01000016.1"/>
</dbReference>
<reference evidence="5" key="1">
    <citation type="journal article" date="2014" name="Int. J. Syst. Evol. Microbiol.">
        <title>Complete genome sequence of Corynebacterium casei LMG S-19264T (=DSM 44701T), isolated from a smear-ripened cheese.</title>
        <authorList>
            <consortium name="US DOE Joint Genome Institute (JGI-PGF)"/>
            <person name="Walter F."/>
            <person name="Albersmeier A."/>
            <person name="Kalinowski J."/>
            <person name="Ruckert C."/>
        </authorList>
    </citation>
    <scope>NUCLEOTIDE SEQUENCE</scope>
    <source>
        <strain evidence="5">CGMCC 1.15179</strain>
    </source>
</reference>
<feature type="region of interest" description="Disordered" evidence="3">
    <location>
        <begin position="46"/>
        <end position="74"/>
    </location>
</feature>
<dbReference type="SUPFAM" id="SSF63817">
    <property type="entry name" value="Sortase"/>
    <property type="match status" value="1"/>
</dbReference>
<accession>A0A8J2VKF7</accession>
<proteinExistence type="predicted"/>
<evidence type="ECO:0008006" key="7">
    <source>
        <dbReference type="Google" id="ProtNLM"/>
    </source>
</evidence>
<keyword evidence="4" id="KW-1133">Transmembrane helix</keyword>
<dbReference type="CDD" id="cd05828">
    <property type="entry name" value="Sortase_D_1"/>
    <property type="match status" value="1"/>
</dbReference>
<name>A0A8J2VKF7_9BACL</name>
<feature type="compositionally biased region" description="Basic and acidic residues" evidence="3">
    <location>
        <begin position="61"/>
        <end position="74"/>
    </location>
</feature>
<dbReference type="Gene3D" id="2.40.260.10">
    <property type="entry name" value="Sortase"/>
    <property type="match status" value="1"/>
</dbReference>
<dbReference type="InterPro" id="IPR023365">
    <property type="entry name" value="Sortase_dom-sf"/>
</dbReference>
<dbReference type="InterPro" id="IPR041999">
    <property type="entry name" value="Sortase_D_1"/>
</dbReference>
<dbReference type="Pfam" id="PF04203">
    <property type="entry name" value="Sortase"/>
    <property type="match status" value="1"/>
</dbReference>
<evidence type="ECO:0000256" key="2">
    <source>
        <dbReference type="PIRSR" id="PIRSR605754-1"/>
    </source>
</evidence>
<keyword evidence="4" id="KW-0812">Transmembrane</keyword>
<protein>
    <recommendedName>
        <fullName evidence="7">Class D sortase</fullName>
    </recommendedName>
</protein>
<feature type="active site" description="Acyl-thioester intermediate" evidence="2">
    <location>
        <position position="192"/>
    </location>
</feature>
<gene>
    <name evidence="5" type="ORF">GCM10011571_32780</name>
</gene>
<dbReference type="AlphaFoldDB" id="A0A8J2VKF7"/>
<dbReference type="EMBL" id="BMHQ01000016">
    <property type="protein sequence ID" value="GGE28126.1"/>
    <property type="molecule type" value="Genomic_DNA"/>
</dbReference>
<keyword evidence="4" id="KW-0472">Membrane</keyword>
<dbReference type="Proteomes" id="UP000625210">
    <property type="component" value="Unassembled WGS sequence"/>
</dbReference>
<reference evidence="5" key="2">
    <citation type="submission" date="2020-09" db="EMBL/GenBank/DDBJ databases">
        <authorList>
            <person name="Sun Q."/>
            <person name="Zhou Y."/>
        </authorList>
    </citation>
    <scope>NUCLEOTIDE SEQUENCE</scope>
    <source>
        <strain evidence="5">CGMCC 1.15179</strain>
    </source>
</reference>
<comment type="caution">
    <text evidence="5">The sequence shown here is derived from an EMBL/GenBank/DDBJ whole genome shotgun (WGS) entry which is preliminary data.</text>
</comment>
<evidence type="ECO:0000313" key="5">
    <source>
        <dbReference type="EMBL" id="GGE28126.1"/>
    </source>
</evidence>
<evidence type="ECO:0000256" key="4">
    <source>
        <dbReference type="SAM" id="Phobius"/>
    </source>
</evidence>
<evidence type="ECO:0000256" key="3">
    <source>
        <dbReference type="SAM" id="MobiDB-lite"/>
    </source>
</evidence>
<dbReference type="NCBIfam" id="TIGR01076">
    <property type="entry name" value="sortase_fam"/>
    <property type="match status" value="1"/>
</dbReference>
<keyword evidence="1" id="KW-0378">Hydrolase</keyword>
<organism evidence="5 6">
    <name type="scientific">Marinithermofilum abyssi</name>
    <dbReference type="NCBI Taxonomy" id="1571185"/>
    <lineage>
        <taxon>Bacteria</taxon>
        <taxon>Bacillati</taxon>
        <taxon>Bacillota</taxon>
        <taxon>Bacilli</taxon>
        <taxon>Bacillales</taxon>
        <taxon>Thermoactinomycetaceae</taxon>
        <taxon>Marinithermofilum</taxon>
    </lineage>
</organism>
<keyword evidence="6" id="KW-1185">Reference proteome</keyword>